<organism evidence="2">
    <name type="scientific">Arundo donax</name>
    <name type="common">Giant reed</name>
    <name type="synonym">Donax arundinaceus</name>
    <dbReference type="NCBI Taxonomy" id="35708"/>
    <lineage>
        <taxon>Eukaryota</taxon>
        <taxon>Viridiplantae</taxon>
        <taxon>Streptophyta</taxon>
        <taxon>Embryophyta</taxon>
        <taxon>Tracheophyta</taxon>
        <taxon>Spermatophyta</taxon>
        <taxon>Magnoliopsida</taxon>
        <taxon>Liliopsida</taxon>
        <taxon>Poales</taxon>
        <taxon>Poaceae</taxon>
        <taxon>PACMAD clade</taxon>
        <taxon>Arundinoideae</taxon>
        <taxon>Arundineae</taxon>
        <taxon>Arundo</taxon>
    </lineage>
</organism>
<reference evidence="2" key="1">
    <citation type="submission" date="2014-09" db="EMBL/GenBank/DDBJ databases">
        <authorList>
            <person name="Magalhaes I.L.F."/>
            <person name="Oliveira U."/>
            <person name="Santos F.R."/>
            <person name="Vidigal T.H.D.A."/>
            <person name="Brescovit A.D."/>
            <person name="Santos A.J."/>
        </authorList>
    </citation>
    <scope>NUCLEOTIDE SEQUENCE</scope>
    <source>
        <tissue evidence="2">Shoot tissue taken approximately 20 cm above the soil surface</tissue>
    </source>
</reference>
<evidence type="ECO:0000256" key="1">
    <source>
        <dbReference type="SAM" id="MobiDB-lite"/>
    </source>
</evidence>
<accession>A0A0A8Z2P9</accession>
<proteinExistence type="predicted"/>
<protein>
    <submittedName>
        <fullName evidence="2">Uncharacterized protein</fullName>
    </submittedName>
</protein>
<feature type="region of interest" description="Disordered" evidence="1">
    <location>
        <begin position="19"/>
        <end position="43"/>
    </location>
</feature>
<name>A0A0A8Z2P9_ARUDO</name>
<evidence type="ECO:0000313" key="2">
    <source>
        <dbReference type="EMBL" id="JAD31993.1"/>
    </source>
</evidence>
<sequence>MPGCSLPAAVAVLNGGRGCKGATHRTGGRASEGNPPLPPPSTC</sequence>
<dbReference type="EMBL" id="GBRH01265902">
    <property type="protein sequence ID" value="JAD31993.1"/>
    <property type="molecule type" value="Transcribed_RNA"/>
</dbReference>
<reference evidence="2" key="2">
    <citation type="journal article" date="2015" name="Data Brief">
        <title>Shoot transcriptome of the giant reed, Arundo donax.</title>
        <authorList>
            <person name="Barrero R.A."/>
            <person name="Guerrero F.D."/>
            <person name="Moolhuijzen P."/>
            <person name="Goolsby J.A."/>
            <person name="Tidwell J."/>
            <person name="Bellgard S.E."/>
            <person name="Bellgard M.I."/>
        </authorList>
    </citation>
    <scope>NUCLEOTIDE SEQUENCE</scope>
    <source>
        <tissue evidence="2">Shoot tissue taken approximately 20 cm above the soil surface</tissue>
    </source>
</reference>
<dbReference type="AlphaFoldDB" id="A0A0A8Z2P9"/>